<dbReference type="InterPro" id="IPR019734">
    <property type="entry name" value="TPR_rpt"/>
</dbReference>
<organism evidence="3">
    <name type="scientific">Desulfitobacterium hafniense</name>
    <name type="common">Desulfitobacterium frappieri</name>
    <dbReference type="NCBI Taxonomy" id="49338"/>
    <lineage>
        <taxon>Bacteria</taxon>
        <taxon>Bacillati</taxon>
        <taxon>Bacillota</taxon>
        <taxon>Clostridia</taxon>
        <taxon>Eubacteriales</taxon>
        <taxon>Desulfitobacteriaceae</taxon>
        <taxon>Desulfitobacterium</taxon>
    </lineage>
</organism>
<evidence type="ECO:0000256" key="1">
    <source>
        <dbReference type="PROSITE-ProRule" id="PRU00339"/>
    </source>
</evidence>
<feature type="signal peptide" evidence="2">
    <location>
        <begin position="1"/>
        <end position="19"/>
    </location>
</feature>
<dbReference type="Gene3D" id="1.25.40.10">
    <property type="entry name" value="Tetratricopeptide repeat domain"/>
    <property type="match status" value="1"/>
</dbReference>
<feature type="repeat" description="TPR" evidence="1">
    <location>
        <begin position="69"/>
        <end position="102"/>
    </location>
</feature>
<keyword evidence="3" id="KW-0449">Lipoprotein</keyword>
<evidence type="ECO:0000313" key="3">
    <source>
        <dbReference type="EMBL" id="CDX04946.1"/>
    </source>
</evidence>
<proteinExistence type="predicted"/>
<protein>
    <submittedName>
        <fullName evidence="3">Prokaryotic membrane lipoprotein lipid attachment site profile</fullName>
    </submittedName>
</protein>
<dbReference type="EMBL" id="LK996017">
    <property type="protein sequence ID" value="CDX04946.1"/>
    <property type="molecule type" value="Genomic_DNA"/>
</dbReference>
<dbReference type="SMART" id="SM00028">
    <property type="entry name" value="TPR"/>
    <property type="match status" value="2"/>
</dbReference>
<dbReference type="InterPro" id="IPR011990">
    <property type="entry name" value="TPR-like_helical_dom_sf"/>
</dbReference>
<sequence>MKRALSIVLCMTLAFPLLVSCTKPGIVKPEKTLTAVELSNLGEKYLLEMDYEKAVVYFTRVIEIEPMNVRAYLGLADAYIGKGDIEKAIEILNKGYEITTSETLKVKLEELTNAEKVEMTLEKIAELEPWRLFDHILRVEDLTIGGIPFYKHSPDPEWELHQKYGVQLSVRDEETFAFVGSNEFNEFADLSLGIGLDDALSKAGFSEEGVALIRNKKNETPNIGILFNIYGMNHDNTSVHTFSDLSYDPLIIIYYYRQAEEDSLISLVMGFYNETLRLLEVHAVKD</sequence>
<dbReference type="AlphaFoldDB" id="A0A098BAN8"/>
<dbReference type="PATRIC" id="fig|49338.4.peg.5445"/>
<evidence type="ECO:0000256" key="2">
    <source>
        <dbReference type="SAM" id="SignalP"/>
    </source>
</evidence>
<dbReference type="PROSITE" id="PS51257">
    <property type="entry name" value="PROKAR_LIPOPROTEIN"/>
    <property type="match status" value="1"/>
</dbReference>
<keyword evidence="1" id="KW-0802">TPR repeat</keyword>
<gene>
    <name evidence="3" type="ORF">DPCES_5060</name>
</gene>
<keyword evidence="2" id="KW-0732">Signal</keyword>
<dbReference type="SUPFAM" id="SSF48452">
    <property type="entry name" value="TPR-like"/>
    <property type="match status" value="1"/>
</dbReference>
<feature type="repeat" description="TPR" evidence="1">
    <location>
        <begin position="35"/>
        <end position="68"/>
    </location>
</feature>
<dbReference type="Pfam" id="PF14559">
    <property type="entry name" value="TPR_19"/>
    <property type="match status" value="1"/>
</dbReference>
<dbReference type="RefSeq" id="WP_208926587.1">
    <property type="nucleotide sequence ID" value="NZ_LK996017.1"/>
</dbReference>
<feature type="chain" id="PRO_5038631646" evidence="2">
    <location>
        <begin position="20"/>
        <end position="286"/>
    </location>
</feature>
<name>A0A098BAN8_DESHA</name>
<dbReference type="PROSITE" id="PS50005">
    <property type="entry name" value="TPR"/>
    <property type="match status" value="2"/>
</dbReference>
<reference evidence="3" key="1">
    <citation type="submission" date="2014-07" db="EMBL/GenBank/DDBJ databases">
        <authorList>
            <person name="Hornung V.Bastian."/>
        </authorList>
    </citation>
    <scope>NUCLEOTIDE SEQUENCE</scope>
    <source>
        <strain evidence="3">PCE-S</strain>
    </source>
</reference>
<accession>A0A098BAN8</accession>